<dbReference type="PROSITE" id="PS50082">
    <property type="entry name" value="WD_REPEATS_2"/>
    <property type="match status" value="12"/>
</dbReference>
<dbReference type="InterPro" id="IPR001680">
    <property type="entry name" value="WD40_rpt"/>
</dbReference>
<feature type="repeat" description="WD" evidence="3">
    <location>
        <begin position="1241"/>
        <end position="1275"/>
    </location>
</feature>
<dbReference type="PROSITE" id="PS50294">
    <property type="entry name" value="WD_REPEATS_REGION"/>
    <property type="match status" value="12"/>
</dbReference>
<dbReference type="Pfam" id="PF00400">
    <property type="entry name" value="WD40"/>
    <property type="match status" value="12"/>
</dbReference>
<dbReference type="PROSITE" id="PS00678">
    <property type="entry name" value="WD_REPEATS_1"/>
    <property type="match status" value="9"/>
</dbReference>
<feature type="region of interest" description="Disordered" evidence="4">
    <location>
        <begin position="1137"/>
        <end position="1184"/>
    </location>
</feature>
<protein>
    <recommendedName>
        <fullName evidence="5">Nephrocystin 3-like N-terminal domain-containing protein</fullName>
    </recommendedName>
</protein>
<evidence type="ECO:0000256" key="4">
    <source>
        <dbReference type="SAM" id="MobiDB-lite"/>
    </source>
</evidence>
<feature type="compositionally biased region" description="Polar residues" evidence="4">
    <location>
        <begin position="71"/>
        <end position="84"/>
    </location>
</feature>
<dbReference type="PANTHER" id="PTHR19879:SF9">
    <property type="entry name" value="TRANSCRIPTION INITIATION FACTOR TFIID SUBUNIT 5"/>
    <property type="match status" value="1"/>
</dbReference>
<dbReference type="PRINTS" id="PR00320">
    <property type="entry name" value="GPROTEINBRPT"/>
</dbReference>
<feature type="compositionally biased region" description="Polar residues" evidence="4">
    <location>
        <begin position="94"/>
        <end position="114"/>
    </location>
</feature>
<evidence type="ECO:0000313" key="7">
    <source>
        <dbReference type="Proteomes" id="UP000663846"/>
    </source>
</evidence>
<dbReference type="SMART" id="SM00320">
    <property type="entry name" value="WD40"/>
    <property type="match status" value="14"/>
</dbReference>
<dbReference type="InterPro" id="IPR020472">
    <property type="entry name" value="WD40_PAC1"/>
</dbReference>
<dbReference type="InterPro" id="IPR015943">
    <property type="entry name" value="WD40/YVTN_repeat-like_dom_sf"/>
</dbReference>
<keyword evidence="2" id="KW-0677">Repeat</keyword>
<feature type="repeat" description="WD" evidence="3">
    <location>
        <begin position="1016"/>
        <end position="1057"/>
    </location>
</feature>
<dbReference type="InterPro" id="IPR027417">
    <property type="entry name" value="P-loop_NTPase"/>
</dbReference>
<keyword evidence="1 3" id="KW-0853">WD repeat</keyword>
<comment type="caution">
    <text evidence="6">The sequence shown here is derived from an EMBL/GenBank/DDBJ whole genome shotgun (WGS) entry which is preliminary data.</text>
</comment>
<evidence type="ECO:0000259" key="5">
    <source>
        <dbReference type="Pfam" id="PF24883"/>
    </source>
</evidence>
<evidence type="ECO:0000256" key="2">
    <source>
        <dbReference type="ARBA" id="ARBA00022737"/>
    </source>
</evidence>
<feature type="domain" description="Nephrocystin 3-like N-terminal" evidence="5">
    <location>
        <begin position="293"/>
        <end position="448"/>
    </location>
</feature>
<feature type="repeat" description="WD" evidence="3">
    <location>
        <begin position="885"/>
        <end position="926"/>
    </location>
</feature>
<dbReference type="EMBL" id="CAJMWS010001146">
    <property type="protein sequence ID" value="CAE6474075.1"/>
    <property type="molecule type" value="Genomic_DNA"/>
</dbReference>
<dbReference type="Pfam" id="PF24883">
    <property type="entry name" value="NPHP3_N"/>
    <property type="match status" value="1"/>
</dbReference>
<dbReference type="SUPFAM" id="SSF52540">
    <property type="entry name" value="P-loop containing nucleoside triphosphate hydrolases"/>
    <property type="match status" value="1"/>
</dbReference>
<feature type="repeat" description="WD" evidence="3">
    <location>
        <begin position="1100"/>
        <end position="1135"/>
    </location>
</feature>
<evidence type="ECO:0000313" key="6">
    <source>
        <dbReference type="EMBL" id="CAE6474075.1"/>
    </source>
</evidence>
<dbReference type="InterPro" id="IPR019775">
    <property type="entry name" value="WD40_repeat_CS"/>
</dbReference>
<proteinExistence type="predicted"/>
<gene>
    <name evidence="6" type="ORF">RDB_LOCUS181199</name>
</gene>
<feature type="repeat" description="WD" evidence="3">
    <location>
        <begin position="1277"/>
        <end position="1309"/>
    </location>
</feature>
<dbReference type="InterPro" id="IPR011047">
    <property type="entry name" value="Quinoprotein_ADH-like_sf"/>
</dbReference>
<feature type="repeat" description="WD" evidence="3">
    <location>
        <begin position="973"/>
        <end position="1014"/>
    </location>
</feature>
<sequence>MAPFQCDKGLQLITRILRLNYYSLTSNTTPTMFGGRSRKFPKKARDQDVTQAGSSLSSSDSESGFSASNSAPTLTPGTSMSQDMPTGYSARPLGTSSGPSATTPHPSTSQDHSRTWANLKSLAKALNPTGPVKTILDELVECTQLYERVSDGKEEYRLLRDQLEDIFKDMEPHLSASSSIVTTSSVKNICSSIQQEIVRVKKHQEIGKLKRPLEAGEVTDNILSSYRLIHTYLLRLSLNVNLSALQVVDELSAENRLKALFLAPSARYNSAQSLEVKRGKCTLGTRAEVFAHISGWLHSNLPGYIYWLNGMAGTGKTTIAYSLCVQLDNDQRLAASFFGSRLLPECRNVNFVIPSIAYQFARFSHPFKFALLEVLKEHPDVHTHILHAQFDALIVKPLTKCRDSLPLDLVVVIDALDECDNKDGTSSVLDVLLTQAGGLPVKFFISSRPEPAIRDHMTRPAADRATSQLVLHELNKRTVQADIETYVRTALGPMDPSDQQIKTLAERAGILFIYAATVVRFIAWGTSGQNPRSRRRMDIVLNMESSSGNEHKEVDDLYATILKEALDDPTLDDSEKKDITLVLYTVICAREPLTIPTLSGLLNMDSVDRVDAALSPLWSVLHVSESNQLVTTLHQSFPDYMLDPTRSKVYHCDRHRHNHFLAQLCFDRIECTQPSFNICGLDSSYTRDEEVTGLDRKVNETISTGLFYACQYWAAHLITSDNPSESMRLLGRFLTTHLLIWLEIMNLKKCLDKGIEIMRSVEDWALLQGYSNELLELAHDAWRFTVAIALNPICQSTPHIYISGLPFWPRSNPIAKHYATRMRNMIRVNGQSSVDKEQLLLAKWNFGKTIWSCAFSPDGAQLALCVGPGIHVVDPFSGRKLFDPLEGHDDIFFSVAYSSDGTQIVSVSPREIIYIWDSQSGKLLRMLDPLEYAQPRAVLSVEFSPDITTIASGSIDGSVRIWNIEDGRLLGLYRGSQVEVTFLRYSPNGTCIAFCCNDNTIRVWNVQNGQLELGPLEGPGTAVQSIGYSPDGAYLASGSDNGTICIWNTQSGAPILEQSDTDEIIISIEYSPEGARIAAATRSGVFIHDALSGQLLLGPLNGHTDWLTFARFSPDGAQVLSGSPDQYMYVWDVQNRSRGPHRHEKRTKGTPPLRRLPDDSQNDTCPNNARAYTPPTPGRELVTTNPRLGHHEAVSSAVFSPDGKQIMSGSWDGAICAWDSQTGRMTLGPLTLKGPPTDSEVTSVDYSPEGTFIVSGSFDCAIRVWDTTSGQLIHEPFKRHSGLVSSVRYSPNGSLIASGSIDMTVCVWNPKFGHLASVSPKHGPVTSVEWSPDGTQIVSGSSDGSICIWDIQGKTVPSLAGFGTHPRLKIIHKHSILSVGYSPDGIRIVSGSTDMAICVWDAQSGQMVIGPLMGHTASVLSVAYSCDNSFIASGSEDKNVHIWDAHTGDMTYGPLQGHVGPVTSVDFSPDGAYVVSGSRDKTIRVWDLWGANTVSNRLPDAIQWEMNKDGWVTDERSRLLVWVPPHLRNLLMRSKNSLIISQEGCVCLEFGDAYIGEAWAKCYDLV</sequence>
<accession>A0A8H3C816</accession>
<feature type="repeat" description="WD" evidence="3">
    <location>
        <begin position="1372"/>
        <end position="1410"/>
    </location>
</feature>
<dbReference type="Proteomes" id="UP000663846">
    <property type="component" value="Unassembled WGS sequence"/>
</dbReference>
<organism evidence="6 7">
    <name type="scientific">Rhizoctonia solani</name>
    <dbReference type="NCBI Taxonomy" id="456999"/>
    <lineage>
        <taxon>Eukaryota</taxon>
        <taxon>Fungi</taxon>
        <taxon>Dikarya</taxon>
        <taxon>Basidiomycota</taxon>
        <taxon>Agaricomycotina</taxon>
        <taxon>Agaricomycetes</taxon>
        <taxon>Cantharellales</taxon>
        <taxon>Ceratobasidiaceae</taxon>
        <taxon>Rhizoctonia</taxon>
    </lineage>
</organism>
<feature type="repeat" description="WD" evidence="3">
    <location>
        <begin position="1187"/>
        <end position="1228"/>
    </location>
</feature>
<dbReference type="Gene3D" id="2.130.10.10">
    <property type="entry name" value="YVTN repeat-like/Quinoprotein amine dehydrogenase"/>
    <property type="match status" value="5"/>
</dbReference>
<evidence type="ECO:0000256" key="1">
    <source>
        <dbReference type="ARBA" id="ARBA00022574"/>
    </source>
</evidence>
<dbReference type="SUPFAM" id="SSF50998">
    <property type="entry name" value="Quinoprotein alcohol dehydrogenase-like"/>
    <property type="match status" value="1"/>
</dbReference>
<feature type="repeat" description="WD" evidence="3">
    <location>
        <begin position="931"/>
        <end position="972"/>
    </location>
</feature>
<feature type="compositionally biased region" description="Low complexity" evidence="4">
    <location>
        <begin position="54"/>
        <end position="70"/>
    </location>
</feature>
<feature type="compositionally biased region" description="Basic residues" evidence="4">
    <location>
        <begin position="1138"/>
        <end position="1148"/>
    </location>
</feature>
<dbReference type="InterPro" id="IPR056884">
    <property type="entry name" value="NPHP3-like_N"/>
</dbReference>
<dbReference type="CDD" id="cd00200">
    <property type="entry name" value="WD40"/>
    <property type="match status" value="2"/>
</dbReference>
<feature type="repeat" description="WD" evidence="3">
    <location>
        <begin position="1455"/>
        <end position="1496"/>
    </location>
</feature>
<dbReference type="SUPFAM" id="SSF50978">
    <property type="entry name" value="WD40 repeat-like"/>
    <property type="match status" value="1"/>
</dbReference>
<feature type="repeat" description="WD" evidence="3">
    <location>
        <begin position="1412"/>
        <end position="1453"/>
    </location>
</feature>
<dbReference type="PANTHER" id="PTHR19879">
    <property type="entry name" value="TRANSCRIPTION INITIATION FACTOR TFIID"/>
    <property type="match status" value="1"/>
</dbReference>
<dbReference type="InterPro" id="IPR036322">
    <property type="entry name" value="WD40_repeat_dom_sf"/>
</dbReference>
<evidence type="ECO:0000256" key="3">
    <source>
        <dbReference type="PROSITE-ProRule" id="PRU00221"/>
    </source>
</evidence>
<feature type="repeat" description="WD" evidence="3">
    <location>
        <begin position="1318"/>
        <end position="1352"/>
    </location>
</feature>
<name>A0A8H3C816_9AGAM</name>
<reference evidence="6" key="1">
    <citation type="submission" date="2021-01" db="EMBL/GenBank/DDBJ databases">
        <authorList>
            <person name="Kaushik A."/>
        </authorList>
    </citation>
    <scope>NUCLEOTIDE SEQUENCE</scope>
    <source>
        <strain evidence="6">AG1-1C</strain>
    </source>
</reference>
<feature type="region of interest" description="Disordered" evidence="4">
    <location>
        <begin position="28"/>
        <end position="114"/>
    </location>
</feature>
<dbReference type="Gene3D" id="3.40.50.300">
    <property type="entry name" value="P-loop containing nucleotide triphosphate hydrolases"/>
    <property type="match status" value="1"/>
</dbReference>